<dbReference type="PANTHER" id="PTHR11644">
    <property type="entry name" value="CYTIDINE DEAMINASE"/>
    <property type="match status" value="1"/>
</dbReference>
<evidence type="ECO:0000256" key="6">
    <source>
        <dbReference type="ARBA" id="ARBA00022723"/>
    </source>
</evidence>
<dbReference type="EMBL" id="AP011791">
    <property type="protein sequence ID" value="BAL58013.1"/>
    <property type="molecule type" value="Genomic_DNA"/>
</dbReference>
<comment type="catalytic activity">
    <reaction evidence="10 15">
        <text>2'-deoxycytidine + H2O + H(+) = 2'-deoxyuridine + NH4(+)</text>
        <dbReference type="Rhea" id="RHEA:13433"/>
        <dbReference type="ChEBI" id="CHEBI:15377"/>
        <dbReference type="ChEBI" id="CHEBI:15378"/>
        <dbReference type="ChEBI" id="CHEBI:15698"/>
        <dbReference type="ChEBI" id="CHEBI:16450"/>
        <dbReference type="ChEBI" id="CHEBI:28938"/>
        <dbReference type="EC" id="3.5.4.5"/>
    </reaction>
</comment>
<keyword evidence="6 14" id="KW-0479">Metal-binding</keyword>
<dbReference type="NCBIfam" id="NF004064">
    <property type="entry name" value="PRK05578.1"/>
    <property type="match status" value="1"/>
</dbReference>
<dbReference type="PROSITE" id="PS51747">
    <property type="entry name" value="CYT_DCMP_DEAMINASES_2"/>
    <property type="match status" value="1"/>
</dbReference>
<dbReference type="PROSITE" id="PS00903">
    <property type="entry name" value="CYT_DCMP_DEAMINASES_1"/>
    <property type="match status" value="1"/>
</dbReference>
<comment type="function">
    <text evidence="2 15">This enzyme scavenges exogenous and endogenous cytidine and 2'-deoxycytidine for UMP synthesis.</text>
</comment>
<proteinExistence type="inferred from homology"/>
<keyword evidence="7 15" id="KW-0378">Hydrolase</keyword>
<evidence type="ECO:0000256" key="14">
    <source>
        <dbReference type="PIRSR" id="PIRSR606262-3"/>
    </source>
</evidence>
<protein>
    <recommendedName>
        <fullName evidence="5 15">Cytidine deaminase</fullName>
        <ecNumber evidence="4 15">3.5.4.5</ecNumber>
    </recommendedName>
    <alternativeName>
        <fullName evidence="9 15">Cytidine aminohydrolase</fullName>
    </alternativeName>
</protein>
<evidence type="ECO:0000256" key="10">
    <source>
        <dbReference type="ARBA" id="ARBA00049252"/>
    </source>
</evidence>
<evidence type="ECO:0000313" key="17">
    <source>
        <dbReference type="EMBL" id="BAL58013.1"/>
    </source>
</evidence>
<evidence type="ECO:0000256" key="8">
    <source>
        <dbReference type="ARBA" id="ARBA00022833"/>
    </source>
</evidence>
<feature type="domain" description="CMP/dCMP-type deaminase" evidence="16">
    <location>
        <begin position="11"/>
        <end position="135"/>
    </location>
</feature>
<feature type="binding site" evidence="13">
    <location>
        <begin position="52"/>
        <end position="58"/>
    </location>
    <ligand>
        <name>substrate</name>
    </ligand>
</feature>
<sequence>MTNIEQSTRPDEWKELIKQAIEARKNAYAPYSHYKVGAALLTRSGKIYRGCNIENAAYTPSVCAERTAVFKAVSEGETEFVAIAVVTADGGAPCGVCRQVLREFAPHLTIIMADLEGRHQVLTLSDLLPHSFGPENLQNSSPASPGQPP</sequence>
<comment type="cofactor">
    <cofactor evidence="1 14 15">
        <name>Zn(2+)</name>
        <dbReference type="ChEBI" id="CHEBI:29105"/>
    </cofactor>
</comment>
<dbReference type="InterPro" id="IPR006262">
    <property type="entry name" value="Cyt_deam_tetra"/>
</dbReference>
<evidence type="ECO:0000256" key="11">
    <source>
        <dbReference type="ARBA" id="ARBA00049558"/>
    </source>
</evidence>
<dbReference type="InterPro" id="IPR016192">
    <property type="entry name" value="APOBEC/CMP_deaminase_Zn-bd"/>
</dbReference>
<evidence type="ECO:0000256" key="3">
    <source>
        <dbReference type="ARBA" id="ARBA00006576"/>
    </source>
</evidence>
<evidence type="ECO:0000256" key="9">
    <source>
        <dbReference type="ARBA" id="ARBA00032005"/>
    </source>
</evidence>
<evidence type="ECO:0000256" key="4">
    <source>
        <dbReference type="ARBA" id="ARBA00012783"/>
    </source>
</evidence>
<dbReference type="GO" id="GO:0072527">
    <property type="term" value="P:pyrimidine-containing compound metabolic process"/>
    <property type="evidence" value="ECO:0007669"/>
    <property type="project" value="UniProtKB-ARBA"/>
</dbReference>
<dbReference type="GO" id="GO:0004126">
    <property type="term" value="F:cytidine deaminase activity"/>
    <property type="evidence" value="ECO:0007669"/>
    <property type="project" value="UniProtKB-UniRule"/>
</dbReference>
<feature type="active site" description="Proton donor" evidence="12">
    <location>
        <position position="65"/>
    </location>
</feature>
<dbReference type="Pfam" id="PF00383">
    <property type="entry name" value="dCMP_cyt_deam_1"/>
    <property type="match status" value="1"/>
</dbReference>
<organism evidence="17">
    <name type="scientific">uncultured Chloroflexota bacterium</name>
    <dbReference type="NCBI Taxonomy" id="166587"/>
    <lineage>
        <taxon>Bacteria</taxon>
        <taxon>Bacillati</taxon>
        <taxon>Chloroflexota</taxon>
        <taxon>environmental samples</taxon>
    </lineage>
</organism>
<comment type="catalytic activity">
    <reaction evidence="11 15">
        <text>cytidine + H2O + H(+) = uridine + NH4(+)</text>
        <dbReference type="Rhea" id="RHEA:16069"/>
        <dbReference type="ChEBI" id="CHEBI:15377"/>
        <dbReference type="ChEBI" id="CHEBI:15378"/>
        <dbReference type="ChEBI" id="CHEBI:16704"/>
        <dbReference type="ChEBI" id="CHEBI:17562"/>
        <dbReference type="ChEBI" id="CHEBI:28938"/>
        <dbReference type="EC" id="3.5.4.5"/>
    </reaction>
</comment>
<dbReference type="AlphaFoldDB" id="H5SPC7"/>
<evidence type="ECO:0000256" key="7">
    <source>
        <dbReference type="ARBA" id="ARBA00022801"/>
    </source>
</evidence>
<reference evidence="17" key="2">
    <citation type="journal article" date="2012" name="PLoS ONE">
        <title>A Deeply Branching Thermophilic Bacterium with an Ancient Acetyl-CoA Pathway Dominates a Subsurface Ecosystem.</title>
        <authorList>
            <person name="Takami H."/>
            <person name="Noguchi H."/>
            <person name="Takaki Y."/>
            <person name="Uchiyama I."/>
            <person name="Toyoda A."/>
            <person name="Nishi S."/>
            <person name="Chee G.-J."/>
            <person name="Arai W."/>
            <person name="Nunoura T."/>
            <person name="Itoh T."/>
            <person name="Hattori M."/>
            <person name="Takai K."/>
        </authorList>
    </citation>
    <scope>NUCLEOTIDE SEQUENCE</scope>
</reference>
<dbReference type="SUPFAM" id="SSF53927">
    <property type="entry name" value="Cytidine deaminase-like"/>
    <property type="match status" value="1"/>
</dbReference>
<dbReference type="InterPro" id="IPR002125">
    <property type="entry name" value="CMP_dCMP_dom"/>
</dbReference>
<evidence type="ECO:0000256" key="5">
    <source>
        <dbReference type="ARBA" id="ARBA00018266"/>
    </source>
</evidence>
<evidence type="ECO:0000256" key="1">
    <source>
        <dbReference type="ARBA" id="ARBA00001947"/>
    </source>
</evidence>
<gene>
    <name evidence="17" type="ORF">HGMM_F53H06C11</name>
</gene>
<evidence type="ECO:0000256" key="2">
    <source>
        <dbReference type="ARBA" id="ARBA00003949"/>
    </source>
</evidence>
<dbReference type="PANTHER" id="PTHR11644:SF2">
    <property type="entry name" value="CYTIDINE DEAMINASE"/>
    <property type="match status" value="1"/>
</dbReference>
<comment type="similarity">
    <text evidence="3 15">Belongs to the cytidine and deoxycytidylate deaminase family.</text>
</comment>
<dbReference type="GO" id="GO:0008270">
    <property type="term" value="F:zinc ion binding"/>
    <property type="evidence" value="ECO:0007669"/>
    <property type="project" value="UniProtKB-UniRule"/>
</dbReference>
<dbReference type="CDD" id="cd01283">
    <property type="entry name" value="cytidine_deaminase"/>
    <property type="match status" value="1"/>
</dbReference>
<evidence type="ECO:0000259" key="16">
    <source>
        <dbReference type="PROSITE" id="PS51747"/>
    </source>
</evidence>
<feature type="binding site" evidence="14">
    <location>
        <position position="97"/>
    </location>
    <ligand>
        <name>Zn(2+)</name>
        <dbReference type="ChEBI" id="CHEBI:29105"/>
        <note>catalytic</note>
    </ligand>
</feature>
<dbReference type="GO" id="GO:0005829">
    <property type="term" value="C:cytosol"/>
    <property type="evidence" value="ECO:0007669"/>
    <property type="project" value="TreeGrafter"/>
</dbReference>
<accession>H5SPC7</accession>
<evidence type="ECO:0000256" key="12">
    <source>
        <dbReference type="PIRSR" id="PIRSR606262-1"/>
    </source>
</evidence>
<dbReference type="InterPro" id="IPR050202">
    <property type="entry name" value="Cyt/Deoxycyt_deaminase"/>
</dbReference>
<evidence type="ECO:0000256" key="15">
    <source>
        <dbReference type="RuleBase" id="RU364006"/>
    </source>
</evidence>
<dbReference type="FunFam" id="3.40.140.10:FF:000008">
    <property type="entry name" value="Cytidine deaminase"/>
    <property type="match status" value="1"/>
</dbReference>
<name>H5SPC7_9CHLR</name>
<feature type="binding site" evidence="14">
    <location>
        <position position="94"/>
    </location>
    <ligand>
        <name>Zn(2+)</name>
        <dbReference type="ChEBI" id="CHEBI:29105"/>
        <note>catalytic</note>
    </ligand>
</feature>
<dbReference type="GO" id="GO:0055086">
    <property type="term" value="P:nucleobase-containing small molecule metabolic process"/>
    <property type="evidence" value="ECO:0007669"/>
    <property type="project" value="UniProtKB-ARBA"/>
</dbReference>
<dbReference type="GO" id="GO:0042802">
    <property type="term" value="F:identical protein binding"/>
    <property type="evidence" value="ECO:0007669"/>
    <property type="project" value="UniProtKB-ARBA"/>
</dbReference>
<feature type="binding site" evidence="14">
    <location>
        <position position="63"/>
    </location>
    <ligand>
        <name>Zn(2+)</name>
        <dbReference type="ChEBI" id="CHEBI:29105"/>
        <note>catalytic</note>
    </ligand>
</feature>
<reference evidence="17" key="1">
    <citation type="journal article" date="2005" name="Environ. Microbiol.">
        <title>Genetic and functional properties of uncultivated thermophilic crenarchaeotes from a subsurface gold mine as revealed by analysis of genome fragments.</title>
        <authorList>
            <person name="Nunoura T."/>
            <person name="Hirayama H."/>
            <person name="Takami H."/>
            <person name="Oida H."/>
            <person name="Nishi S."/>
            <person name="Shimamura S."/>
            <person name="Suzuki Y."/>
            <person name="Inagaki F."/>
            <person name="Takai K."/>
            <person name="Nealson K.H."/>
            <person name="Horikoshi K."/>
        </authorList>
    </citation>
    <scope>NUCLEOTIDE SEQUENCE</scope>
</reference>
<dbReference type="NCBIfam" id="TIGR01354">
    <property type="entry name" value="cyt_deam_tetra"/>
    <property type="match status" value="1"/>
</dbReference>
<dbReference type="InterPro" id="IPR016193">
    <property type="entry name" value="Cytidine_deaminase-like"/>
</dbReference>
<dbReference type="EC" id="3.5.4.5" evidence="4 15"/>
<keyword evidence="8 14" id="KW-0862">Zinc</keyword>
<evidence type="ECO:0000256" key="13">
    <source>
        <dbReference type="PIRSR" id="PIRSR606262-2"/>
    </source>
</evidence>
<dbReference type="Gene3D" id="3.40.140.10">
    <property type="entry name" value="Cytidine Deaminase, domain 2"/>
    <property type="match status" value="1"/>
</dbReference>